<dbReference type="SUPFAM" id="SSF53187">
    <property type="entry name" value="Zn-dependent exopeptidases"/>
    <property type="match status" value="1"/>
</dbReference>
<dbReference type="OrthoDB" id="24854at2157"/>
<keyword evidence="6" id="KW-0862">Zinc</keyword>
<dbReference type="InterPro" id="IPR036264">
    <property type="entry name" value="Bact_exopeptidase_dim_dom"/>
</dbReference>
<dbReference type="InterPro" id="IPR050072">
    <property type="entry name" value="Peptidase_M20A"/>
</dbReference>
<gene>
    <name evidence="9" type="ORF">SAMN05421858_4642</name>
</gene>
<keyword evidence="10" id="KW-1185">Reference proteome</keyword>
<keyword evidence="4" id="KW-0479">Metal-binding</keyword>
<dbReference type="InterPro" id="IPR002933">
    <property type="entry name" value="Peptidase_M20"/>
</dbReference>
<dbReference type="Proteomes" id="UP000186914">
    <property type="component" value="Unassembled WGS sequence"/>
</dbReference>
<sequence length="392" mass="42546">MGNMEQVEELTTLIGDLVRIETENPPGNEKACTEYIASWFEERGIEANVIDEPHPDRPQIGVKIGSGEPTLVLNGHIDVVPAGDRDQWTHDPYAGDEVDGCLYGRGSVDMKTGVAIGMLTVAHLADDLKSGEIPGSLVFHAAIGEETAEPGTKTLLETGYDGDYGVVLEPTRLHTATSEKGLAWYEIVVTGDPSHASRPDQGTNAIQFAKPLLDALDEYDTDVRERSDSLVGQAYSTVTMFEAGTKENVVPEKAKITIDRRFLPDESIEQIDSEIDTLVGTVEEEHGVSISWNRTRTYESAAIAEDSILAEVFRKHSARVADVSPEPWGVNASTDVRNFINDANMEAITWGPGDLAQAHTYDEHVELSSAADGLTALLGAAEEILSETHMTE</sequence>
<comment type="cofactor">
    <cofactor evidence="2">
        <name>Zn(2+)</name>
        <dbReference type="ChEBI" id="CHEBI:29105"/>
    </cofactor>
</comment>
<dbReference type="Gene3D" id="3.30.70.360">
    <property type="match status" value="1"/>
</dbReference>
<comment type="cofactor">
    <cofactor evidence="1">
        <name>Co(2+)</name>
        <dbReference type="ChEBI" id="CHEBI:48828"/>
    </cofactor>
</comment>
<name>A0A1N7EYS8_9EURY</name>
<dbReference type="RefSeq" id="WP_076433018.1">
    <property type="nucleotide sequence ID" value="NZ_FTNO01000007.1"/>
</dbReference>
<dbReference type="Gene3D" id="3.40.630.10">
    <property type="entry name" value="Zn peptidases"/>
    <property type="match status" value="1"/>
</dbReference>
<organism evidence="9 10">
    <name type="scientific">Haladaptatus litoreus</name>
    <dbReference type="NCBI Taxonomy" id="553468"/>
    <lineage>
        <taxon>Archaea</taxon>
        <taxon>Methanobacteriati</taxon>
        <taxon>Methanobacteriota</taxon>
        <taxon>Stenosarchaea group</taxon>
        <taxon>Halobacteria</taxon>
        <taxon>Halobacteriales</taxon>
        <taxon>Haladaptataceae</taxon>
        <taxon>Haladaptatus</taxon>
    </lineage>
</organism>
<dbReference type="InterPro" id="IPR011650">
    <property type="entry name" value="Peptidase_M20_dimer"/>
</dbReference>
<dbReference type="PANTHER" id="PTHR43808">
    <property type="entry name" value="ACETYLORNITHINE DEACETYLASE"/>
    <property type="match status" value="1"/>
</dbReference>
<dbReference type="AlphaFoldDB" id="A0A1N7EYS8"/>
<evidence type="ECO:0000256" key="1">
    <source>
        <dbReference type="ARBA" id="ARBA00001941"/>
    </source>
</evidence>
<protein>
    <submittedName>
        <fullName evidence="9">Succinyl-diaminopimelate desuccinylase</fullName>
    </submittedName>
</protein>
<evidence type="ECO:0000259" key="8">
    <source>
        <dbReference type="Pfam" id="PF07687"/>
    </source>
</evidence>
<dbReference type="GO" id="GO:0046872">
    <property type="term" value="F:metal ion binding"/>
    <property type="evidence" value="ECO:0007669"/>
    <property type="project" value="UniProtKB-KW"/>
</dbReference>
<dbReference type="GO" id="GO:0016787">
    <property type="term" value="F:hydrolase activity"/>
    <property type="evidence" value="ECO:0007669"/>
    <property type="project" value="UniProtKB-KW"/>
</dbReference>
<dbReference type="CDD" id="cd08659">
    <property type="entry name" value="M20_ArgE_DapE-like"/>
    <property type="match status" value="1"/>
</dbReference>
<evidence type="ECO:0000256" key="5">
    <source>
        <dbReference type="ARBA" id="ARBA00022801"/>
    </source>
</evidence>
<dbReference type="SUPFAM" id="SSF55031">
    <property type="entry name" value="Bacterial exopeptidase dimerisation domain"/>
    <property type="match status" value="1"/>
</dbReference>
<evidence type="ECO:0000256" key="4">
    <source>
        <dbReference type="ARBA" id="ARBA00022723"/>
    </source>
</evidence>
<comment type="similarity">
    <text evidence="3">Belongs to the peptidase M20A family.</text>
</comment>
<evidence type="ECO:0000256" key="6">
    <source>
        <dbReference type="ARBA" id="ARBA00022833"/>
    </source>
</evidence>
<keyword evidence="5" id="KW-0378">Hydrolase</keyword>
<evidence type="ECO:0000256" key="3">
    <source>
        <dbReference type="ARBA" id="ARBA00006247"/>
    </source>
</evidence>
<accession>A0A1N7EYS8</accession>
<dbReference type="NCBIfam" id="TIGR01910">
    <property type="entry name" value="DapE-ArgE"/>
    <property type="match status" value="1"/>
</dbReference>
<evidence type="ECO:0000313" key="10">
    <source>
        <dbReference type="Proteomes" id="UP000186914"/>
    </source>
</evidence>
<dbReference type="InterPro" id="IPR010182">
    <property type="entry name" value="ArgE/DapE"/>
</dbReference>
<feature type="domain" description="Peptidase M20 dimerisation" evidence="8">
    <location>
        <begin position="178"/>
        <end position="284"/>
    </location>
</feature>
<evidence type="ECO:0000313" key="9">
    <source>
        <dbReference type="EMBL" id="SIR93210.1"/>
    </source>
</evidence>
<reference evidence="10" key="1">
    <citation type="submission" date="2017-01" db="EMBL/GenBank/DDBJ databases">
        <authorList>
            <person name="Varghese N."/>
            <person name="Submissions S."/>
        </authorList>
    </citation>
    <scope>NUCLEOTIDE SEQUENCE [LARGE SCALE GENOMIC DNA]</scope>
    <source>
        <strain evidence="10">CGMCC 1.7737</strain>
    </source>
</reference>
<keyword evidence="7" id="KW-0170">Cobalt</keyword>
<evidence type="ECO:0000256" key="7">
    <source>
        <dbReference type="ARBA" id="ARBA00023285"/>
    </source>
</evidence>
<proteinExistence type="inferred from homology"/>
<evidence type="ECO:0000256" key="2">
    <source>
        <dbReference type="ARBA" id="ARBA00001947"/>
    </source>
</evidence>
<dbReference type="EMBL" id="FTNO01000007">
    <property type="protein sequence ID" value="SIR93210.1"/>
    <property type="molecule type" value="Genomic_DNA"/>
</dbReference>
<dbReference type="Pfam" id="PF07687">
    <property type="entry name" value="M20_dimer"/>
    <property type="match status" value="1"/>
</dbReference>
<dbReference type="Pfam" id="PF01546">
    <property type="entry name" value="Peptidase_M20"/>
    <property type="match status" value="1"/>
</dbReference>